<feature type="compositionally biased region" description="Polar residues" evidence="1">
    <location>
        <begin position="229"/>
        <end position="245"/>
    </location>
</feature>
<feature type="region of interest" description="Disordered" evidence="1">
    <location>
        <begin position="194"/>
        <end position="246"/>
    </location>
</feature>
<sequence length="367" mass="41132">MPWQRQHLLCGATERCCRTQLEYLATALEPVFHRDFATSLCGQYPTRLIFKRNSGFLGNEVKHTLPASFEDTDDKLSESGMNKFVHTYIEGVIQSVLQKMASTTISSQCTFRSNEGFKKGEECEDIKTPSLRTGDHHLHSEAVHTFSCSSMAIENKLPDISSQNSYVRNNLDNTILLGTQPRAVLPPLMEISSNSELTSDDNKSGKSSVQRKQISERHSFHERCGTFPPDNNSDIAKFSTVSSTDRPPANALLQQLSSRRMATFTWCLNHQMNVSCATSKSSSAKSEVSSHKHRTRGSSLTASTQDFFSAEKLEKLGPYHRALRTGKVQDLCQIGGIPVAVQDIYKPSRMWSRESRAMKPTLFQQIE</sequence>
<reference evidence="2 3" key="1">
    <citation type="journal article" date="2017" name="PLoS Biol.">
        <title>The sea cucumber genome provides insights into morphological evolution and visceral regeneration.</title>
        <authorList>
            <person name="Zhang X."/>
            <person name="Sun L."/>
            <person name="Yuan J."/>
            <person name="Sun Y."/>
            <person name="Gao Y."/>
            <person name="Zhang L."/>
            <person name="Li S."/>
            <person name="Dai H."/>
            <person name="Hamel J.F."/>
            <person name="Liu C."/>
            <person name="Yu Y."/>
            <person name="Liu S."/>
            <person name="Lin W."/>
            <person name="Guo K."/>
            <person name="Jin S."/>
            <person name="Xu P."/>
            <person name="Storey K.B."/>
            <person name="Huan P."/>
            <person name="Zhang T."/>
            <person name="Zhou Y."/>
            <person name="Zhang J."/>
            <person name="Lin C."/>
            <person name="Li X."/>
            <person name="Xing L."/>
            <person name="Huo D."/>
            <person name="Sun M."/>
            <person name="Wang L."/>
            <person name="Mercier A."/>
            <person name="Li F."/>
            <person name="Yang H."/>
            <person name="Xiang J."/>
        </authorList>
    </citation>
    <scope>NUCLEOTIDE SEQUENCE [LARGE SCALE GENOMIC DNA]</scope>
    <source>
        <strain evidence="2">Shaxun</strain>
        <tissue evidence="2">Muscle</tissue>
    </source>
</reference>
<evidence type="ECO:0000313" key="2">
    <source>
        <dbReference type="EMBL" id="PIK56116.1"/>
    </source>
</evidence>
<dbReference type="Proteomes" id="UP000230750">
    <property type="component" value="Unassembled WGS sequence"/>
</dbReference>
<dbReference type="STRING" id="307972.A0A2G8L783"/>
<comment type="caution">
    <text evidence="2">The sequence shown here is derived from an EMBL/GenBank/DDBJ whole genome shotgun (WGS) entry which is preliminary data.</text>
</comment>
<accession>A0A2G8L783</accession>
<keyword evidence="3" id="KW-1185">Reference proteome</keyword>
<protein>
    <submittedName>
        <fullName evidence="2">Uncharacterized protein</fullName>
    </submittedName>
</protein>
<dbReference type="EMBL" id="MRZV01000188">
    <property type="protein sequence ID" value="PIK56116.1"/>
    <property type="molecule type" value="Genomic_DNA"/>
</dbReference>
<name>A0A2G8L783_STIJA</name>
<proteinExistence type="predicted"/>
<feature type="region of interest" description="Disordered" evidence="1">
    <location>
        <begin position="280"/>
        <end position="300"/>
    </location>
</feature>
<evidence type="ECO:0000313" key="3">
    <source>
        <dbReference type="Proteomes" id="UP000230750"/>
    </source>
</evidence>
<feature type="compositionally biased region" description="Basic and acidic residues" evidence="1">
    <location>
        <begin position="213"/>
        <end position="224"/>
    </location>
</feature>
<organism evidence="2 3">
    <name type="scientific">Stichopus japonicus</name>
    <name type="common">Sea cucumber</name>
    <dbReference type="NCBI Taxonomy" id="307972"/>
    <lineage>
        <taxon>Eukaryota</taxon>
        <taxon>Metazoa</taxon>
        <taxon>Echinodermata</taxon>
        <taxon>Eleutherozoa</taxon>
        <taxon>Echinozoa</taxon>
        <taxon>Holothuroidea</taxon>
        <taxon>Aspidochirotacea</taxon>
        <taxon>Aspidochirotida</taxon>
        <taxon>Stichopodidae</taxon>
        <taxon>Apostichopus</taxon>
    </lineage>
</organism>
<dbReference type="OrthoDB" id="190105at2759"/>
<evidence type="ECO:0000256" key="1">
    <source>
        <dbReference type="SAM" id="MobiDB-lite"/>
    </source>
</evidence>
<dbReference type="AlphaFoldDB" id="A0A2G8L783"/>
<gene>
    <name evidence="2" type="ORF">BSL78_07012</name>
</gene>